<dbReference type="SUPFAM" id="SSF51338">
    <property type="entry name" value="Composite domain of metallo-dependent hydrolases"/>
    <property type="match status" value="1"/>
</dbReference>
<dbReference type="RefSeq" id="WP_115281162.1">
    <property type="nucleotide sequence ID" value="NZ_AP022600.1"/>
</dbReference>
<evidence type="ECO:0000256" key="1">
    <source>
        <dbReference type="ARBA" id="ARBA00001947"/>
    </source>
</evidence>
<dbReference type="EMBL" id="UGQT01000001">
    <property type="protein sequence ID" value="STZ62468.1"/>
    <property type="molecule type" value="Genomic_DNA"/>
</dbReference>
<comment type="subunit">
    <text evidence="4">Homotetramer.</text>
</comment>
<keyword evidence="11" id="KW-1185">Reference proteome</keyword>
<dbReference type="InterPro" id="IPR006680">
    <property type="entry name" value="Amidohydro-rel"/>
</dbReference>
<dbReference type="AlphaFoldDB" id="A0A378TNV5"/>
<dbReference type="GO" id="GO:0050897">
    <property type="term" value="F:cobalt ion binding"/>
    <property type="evidence" value="ECO:0007669"/>
    <property type="project" value="InterPro"/>
</dbReference>
<dbReference type="SUPFAM" id="SSF51556">
    <property type="entry name" value="Metallo-dependent hydrolases"/>
    <property type="match status" value="1"/>
</dbReference>
<evidence type="ECO:0000313" key="11">
    <source>
        <dbReference type="Proteomes" id="UP000254978"/>
    </source>
</evidence>
<accession>A0A378TNV5</accession>
<dbReference type="Proteomes" id="UP000254978">
    <property type="component" value="Unassembled WGS sequence"/>
</dbReference>
<dbReference type="InterPro" id="IPR032466">
    <property type="entry name" value="Metal_Hydrolase"/>
</dbReference>
<evidence type="ECO:0000256" key="8">
    <source>
        <dbReference type="ARBA" id="ARBA00022833"/>
    </source>
</evidence>
<keyword evidence="8" id="KW-0862">Zinc</keyword>
<sequence length="433" mass="44996">MSHLDLVLHADNAVVDGAVRAVSVGIRDGVIAVLDPEPGTHSISRQATTPPGTVLMPGLVDTHVHVNDPGTDWEGFATATAAAAAGGVTTIVDMPLDCDPVTTSTAALAAKRAAAEGHCRVSVGFWGGVVPENVDTPQVLAELRAAGCLGFKCFLADSGNAAFPPLDADQLGRAMEAVATLDSVLLVHAELLPAGAVIGGPAYVDFLHSRPDAAEVGAVSLVLEQVRRTGARTHIVHVSSAEVLPLLAAAKADGLPVTAETCPHYLSFDAAQIPCEATEYAVCPPIRQADNRERLWAALGGGVLDMVVSDHSPCAPHLKPAGDFRAAFGGISSLQLGLRAVWTQARRRGVTLPQVCRWMAAQPAALAGLTDRGRIAVGTRADLTVFDPAASEPVDATRLHHRHPVTPYHGRHLDGAVLQTWVAGRQVDAVVAA</sequence>
<gene>
    <name evidence="10" type="primary">allB</name>
    <name evidence="10" type="ORF">NCTC10821_06037</name>
</gene>
<dbReference type="InterPro" id="IPR017593">
    <property type="entry name" value="Allantoinase"/>
</dbReference>
<dbReference type="InterPro" id="IPR011059">
    <property type="entry name" value="Metal-dep_hydrolase_composite"/>
</dbReference>
<evidence type="ECO:0000313" key="10">
    <source>
        <dbReference type="EMBL" id="STZ62468.1"/>
    </source>
</evidence>
<comment type="pathway">
    <text evidence="2">Nitrogen metabolism; (S)-allantoin degradation; allantoate from (S)-allantoin: step 1/1.</text>
</comment>
<comment type="similarity">
    <text evidence="3">Belongs to the metallo-dependent hydrolases superfamily. Allantoinase family.</text>
</comment>
<evidence type="ECO:0000256" key="5">
    <source>
        <dbReference type="ARBA" id="ARBA00012863"/>
    </source>
</evidence>
<organism evidence="10 11">
    <name type="scientific">Mycolicibacterium tokaiense</name>
    <dbReference type="NCBI Taxonomy" id="39695"/>
    <lineage>
        <taxon>Bacteria</taxon>
        <taxon>Bacillati</taxon>
        <taxon>Actinomycetota</taxon>
        <taxon>Actinomycetes</taxon>
        <taxon>Mycobacteriales</taxon>
        <taxon>Mycobacteriaceae</taxon>
        <taxon>Mycolicibacterium</taxon>
    </lineage>
</organism>
<dbReference type="GO" id="GO:0004038">
    <property type="term" value="F:allantoinase activity"/>
    <property type="evidence" value="ECO:0007669"/>
    <property type="project" value="UniProtKB-EC"/>
</dbReference>
<evidence type="ECO:0000256" key="7">
    <source>
        <dbReference type="ARBA" id="ARBA00022801"/>
    </source>
</evidence>
<evidence type="ECO:0000256" key="4">
    <source>
        <dbReference type="ARBA" id="ARBA00011881"/>
    </source>
</evidence>
<dbReference type="GO" id="GO:0000256">
    <property type="term" value="P:allantoin catabolic process"/>
    <property type="evidence" value="ECO:0007669"/>
    <property type="project" value="InterPro"/>
</dbReference>
<keyword evidence="6" id="KW-0479">Metal-binding</keyword>
<dbReference type="PANTHER" id="PTHR43668">
    <property type="entry name" value="ALLANTOINASE"/>
    <property type="match status" value="1"/>
</dbReference>
<comment type="cofactor">
    <cofactor evidence="1">
        <name>Zn(2+)</name>
        <dbReference type="ChEBI" id="CHEBI:29105"/>
    </cofactor>
</comment>
<dbReference type="GO" id="GO:0005737">
    <property type="term" value="C:cytoplasm"/>
    <property type="evidence" value="ECO:0007669"/>
    <property type="project" value="TreeGrafter"/>
</dbReference>
<dbReference type="Gene3D" id="3.20.20.140">
    <property type="entry name" value="Metal-dependent hydrolases"/>
    <property type="match status" value="1"/>
</dbReference>
<protein>
    <recommendedName>
        <fullName evidence="5">allantoinase</fullName>
        <ecNumber evidence="5">3.5.2.5</ecNumber>
    </recommendedName>
</protein>
<reference evidence="10 11" key="1">
    <citation type="submission" date="2018-06" db="EMBL/GenBank/DDBJ databases">
        <authorList>
            <consortium name="Pathogen Informatics"/>
            <person name="Doyle S."/>
        </authorList>
    </citation>
    <scope>NUCLEOTIDE SEQUENCE [LARGE SCALE GENOMIC DNA]</scope>
    <source>
        <strain evidence="10 11">NCTC10821</strain>
    </source>
</reference>
<dbReference type="InterPro" id="IPR050138">
    <property type="entry name" value="DHOase/Allantoinase_Hydrolase"/>
</dbReference>
<keyword evidence="7 10" id="KW-0378">Hydrolase</keyword>
<evidence type="ECO:0000259" key="9">
    <source>
        <dbReference type="Pfam" id="PF01979"/>
    </source>
</evidence>
<proteinExistence type="inferred from homology"/>
<dbReference type="NCBIfam" id="TIGR03178">
    <property type="entry name" value="allantoinase"/>
    <property type="match status" value="1"/>
</dbReference>
<dbReference type="OrthoDB" id="9803027at2"/>
<dbReference type="GO" id="GO:0008270">
    <property type="term" value="F:zinc ion binding"/>
    <property type="evidence" value="ECO:0007669"/>
    <property type="project" value="InterPro"/>
</dbReference>
<evidence type="ECO:0000256" key="3">
    <source>
        <dbReference type="ARBA" id="ARBA00010368"/>
    </source>
</evidence>
<dbReference type="Pfam" id="PF01979">
    <property type="entry name" value="Amidohydro_1"/>
    <property type="match status" value="1"/>
</dbReference>
<evidence type="ECO:0000256" key="2">
    <source>
        <dbReference type="ARBA" id="ARBA00004968"/>
    </source>
</evidence>
<dbReference type="EC" id="3.5.2.5" evidence="5"/>
<dbReference type="GO" id="GO:0006145">
    <property type="term" value="P:purine nucleobase catabolic process"/>
    <property type="evidence" value="ECO:0007669"/>
    <property type="project" value="TreeGrafter"/>
</dbReference>
<evidence type="ECO:0000256" key="6">
    <source>
        <dbReference type="ARBA" id="ARBA00022723"/>
    </source>
</evidence>
<name>A0A378TNV5_9MYCO</name>
<dbReference type="PANTHER" id="PTHR43668:SF2">
    <property type="entry name" value="ALLANTOINASE"/>
    <property type="match status" value="1"/>
</dbReference>
<feature type="domain" description="Amidohydrolase-related" evidence="9">
    <location>
        <begin position="54"/>
        <end position="427"/>
    </location>
</feature>